<evidence type="ECO:0000256" key="8">
    <source>
        <dbReference type="SAM" id="MobiDB-lite"/>
    </source>
</evidence>
<comment type="similarity">
    <text evidence="7">Belongs to the binding-protein-dependent transport system permease family.</text>
</comment>
<dbReference type="InterPro" id="IPR035906">
    <property type="entry name" value="MetI-like_sf"/>
</dbReference>
<dbReference type="CDD" id="cd06261">
    <property type="entry name" value="TM_PBP2"/>
    <property type="match status" value="1"/>
</dbReference>
<dbReference type="RefSeq" id="WP_130102500.1">
    <property type="nucleotide sequence ID" value="NZ_SDWW01000020.1"/>
</dbReference>
<dbReference type="Pfam" id="PF00528">
    <property type="entry name" value="BPD_transp_1"/>
    <property type="match status" value="1"/>
</dbReference>
<evidence type="ECO:0000313" key="10">
    <source>
        <dbReference type="EMBL" id="RYV51178.1"/>
    </source>
</evidence>
<dbReference type="SUPFAM" id="SSF161098">
    <property type="entry name" value="MetI-like"/>
    <property type="match status" value="1"/>
</dbReference>
<feature type="transmembrane region" description="Helical" evidence="7">
    <location>
        <begin position="233"/>
        <end position="255"/>
    </location>
</feature>
<proteinExistence type="inferred from homology"/>
<protein>
    <submittedName>
        <fullName evidence="10">Sugar ABC transporter permease</fullName>
    </submittedName>
</protein>
<dbReference type="PANTHER" id="PTHR30193">
    <property type="entry name" value="ABC TRANSPORTER PERMEASE PROTEIN"/>
    <property type="match status" value="1"/>
</dbReference>
<keyword evidence="2 7" id="KW-0813">Transport</keyword>
<dbReference type="EMBL" id="SDWW01000020">
    <property type="protein sequence ID" value="RYV51178.1"/>
    <property type="molecule type" value="Genomic_DNA"/>
</dbReference>
<gene>
    <name evidence="10" type="ORF">EUA98_09810</name>
</gene>
<feature type="transmembrane region" description="Helical" evidence="7">
    <location>
        <begin position="104"/>
        <end position="125"/>
    </location>
</feature>
<reference evidence="10 11" key="1">
    <citation type="submission" date="2019-01" db="EMBL/GenBank/DDBJ databases">
        <title>Novel species of Cellulomonas.</title>
        <authorList>
            <person name="Liu Q."/>
            <person name="Xin Y.-H."/>
        </authorList>
    </citation>
    <scope>NUCLEOTIDE SEQUENCE [LARGE SCALE GENOMIC DNA]</scope>
    <source>
        <strain evidence="10 11">HLT2-17</strain>
    </source>
</reference>
<dbReference type="GO" id="GO:0005886">
    <property type="term" value="C:plasma membrane"/>
    <property type="evidence" value="ECO:0007669"/>
    <property type="project" value="UniProtKB-SubCell"/>
</dbReference>
<dbReference type="Gene3D" id="1.10.3720.10">
    <property type="entry name" value="MetI-like"/>
    <property type="match status" value="1"/>
</dbReference>
<dbReference type="GO" id="GO:0055085">
    <property type="term" value="P:transmembrane transport"/>
    <property type="evidence" value="ECO:0007669"/>
    <property type="project" value="InterPro"/>
</dbReference>
<keyword evidence="3" id="KW-1003">Cell membrane</keyword>
<name>A0A4Q5MZI7_9MICO</name>
<dbReference type="InterPro" id="IPR051393">
    <property type="entry name" value="ABC_transporter_permease"/>
</dbReference>
<dbReference type="AlphaFoldDB" id="A0A4Q5MZI7"/>
<keyword evidence="11" id="KW-1185">Reference proteome</keyword>
<evidence type="ECO:0000256" key="3">
    <source>
        <dbReference type="ARBA" id="ARBA00022475"/>
    </source>
</evidence>
<dbReference type="Proteomes" id="UP000293764">
    <property type="component" value="Unassembled WGS sequence"/>
</dbReference>
<evidence type="ECO:0000259" key="9">
    <source>
        <dbReference type="PROSITE" id="PS50928"/>
    </source>
</evidence>
<feature type="compositionally biased region" description="Basic and acidic residues" evidence="8">
    <location>
        <begin position="1"/>
        <end position="14"/>
    </location>
</feature>
<dbReference type="PANTHER" id="PTHR30193:SF42">
    <property type="entry name" value="ABC TRANSPORTER PERMEASE PROTEIN"/>
    <property type="match status" value="1"/>
</dbReference>
<feature type="transmembrane region" description="Helical" evidence="7">
    <location>
        <begin position="298"/>
        <end position="319"/>
    </location>
</feature>
<sequence length="324" mass="35983">MSVIEHKEAPEGSPRRALARQTKPGRRQRGAHRNTFIAALPYLVPTALLYGYFLLYPMLDSVRISFYEWSGFRTQEPTWVGLENYVRLFTGADPVFWKAFQNSVIWVALAVLIPMTLSLLLALALNRKMIGRNLFRSVFYIPAVFASITVAAMWRWIYNPTLGAVNQVLEGIGLDSWTQQWLGNPKIALYSIFVAAVWQGVGFNMVLFLAGLQQVPPELVEAAKLDGARGPQIFRHVTVPALRPTFVVVLILTIINSLKVFDLVVGMTGGGPAQSTQVLALWSYSQSFSNHNFGQGGAVATVLLVISLCLVVPYLIWALKGEED</sequence>
<evidence type="ECO:0000256" key="2">
    <source>
        <dbReference type="ARBA" id="ARBA00022448"/>
    </source>
</evidence>
<dbReference type="InterPro" id="IPR000515">
    <property type="entry name" value="MetI-like"/>
</dbReference>
<organism evidence="10 11">
    <name type="scientific">Pengzhenrongella frigida</name>
    <dbReference type="NCBI Taxonomy" id="1259133"/>
    <lineage>
        <taxon>Bacteria</taxon>
        <taxon>Bacillati</taxon>
        <taxon>Actinomycetota</taxon>
        <taxon>Actinomycetes</taxon>
        <taxon>Micrococcales</taxon>
        <taxon>Pengzhenrongella</taxon>
    </lineage>
</organism>
<feature type="region of interest" description="Disordered" evidence="8">
    <location>
        <begin position="1"/>
        <end position="30"/>
    </location>
</feature>
<feature type="domain" description="ABC transmembrane type-1" evidence="9">
    <location>
        <begin position="100"/>
        <end position="316"/>
    </location>
</feature>
<evidence type="ECO:0000256" key="6">
    <source>
        <dbReference type="ARBA" id="ARBA00023136"/>
    </source>
</evidence>
<keyword evidence="4 7" id="KW-0812">Transmembrane</keyword>
<evidence type="ECO:0000256" key="5">
    <source>
        <dbReference type="ARBA" id="ARBA00022989"/>
    </source>
</evidence>
<dbReference type="OrthoDB" id="9805974at2"/>
<comment type="caution">
    <text evidence="10">The sequence shown here is derived from an EMBL/GenBank/DDBJ whole genome shotgun (WGS) entry which is preliminary data.</text>
</comment>
<feature type="transmembrane region" description="Helical" evidence="7">
    <location>
        <begin position="137"/>
        <end position="157"/>
    </location>
</feature>
<comment type="subcellular location">
    <subcellularLocation>
        <location evidence="1 7">Cell membrane</location>
        <topology evidence="1 7">Multi-pass membrane protein</topology>
    </subcellularLocation>
</comment>
<evidence type="ECO:0000256" key="7">
    <source>
        <dbReference type="RuleBase" id="RU363032"/>
    </source>
</evidence>
<keyword evidence="6 7" id="KW-0472">Membrane</keyword>
<keyword evidence="5 7" id="KW-1133">Transmembrane helix</keyword>
<dbReference type="PROSITE" id="PS50928">
    <property type="entry name" value="ABC_TM1"/>
    <property type="match status" value="1"/>
</dbReference>
<evidence type="ECO:0000256" key="1">
    <source>
        <dbReference type="ARBA" id="ARBA00004651"/>
    </source>
</evidence>
<evidence type="ECO:0000256" key="4">
    <source>
        <dbReference type="ARBA" id="ARBA00022692"/>
    </source>
</evidence>
<feature type="transmembrane region" description="Helical" evidence="7">
    <location>
        <begin position="36"/>
        <end position="59"/>
    </location>
</feature>
<feature type="transmembrane region" description="Helical" evidence="7">
    <location>
        <begin position="187"/>
        <end position="212"/>
    </location>
</feature>
<accession>A0A4Q5MZI7</accession>
<evidence type="ECO:0000313" key="11">
    <source>
        <dbReference type="Proteomes" id="UP000293764"/>
    </source>
</evidence>